<keyword evidence="2" id="KW-1185">Reference proteome</keyword>
<name>A0A1X7AMH6_9GAMM</name>
<gene>
    <name evidence="1" type="ORF">EHSB41UT_02377</name>
</gene>
<dbReference type="AlphaFoldDB" id="A0A1X7AMH6"/>
<dbReference type="Gene3D" id="3.20.20.80">
    <property type="entry name" value="Glycosidases"/>
    <property type="match status" value="1"/>
</dbReference>
<proteinExistence type="predicted"/>
<organism evidence="1 2">
    <name type="scientific">Parendozoicomonas haliclonae</name>
    <dbReference type="NCBI Taxonomy" id="1960125"/>
    <lineage>
        <taxon>Bacteria</taxon>
        <taxon>Pseudomonadati</taxon>
        <taxon>Pseudomonadota</taxon>
        <taxon>Gammaproteobacteria</taxon>
        <taxon>Oceanospirillales</taxon>
        <taxon>Endozoicomonadaceae</taxon>
        <taxon>Parendozoicomonas</taxon>
    </lineage>
</organism>
<dbReference type="EMBL" id="FWPT01000005">
    <property type="protein sequence ID" value="SMA47343.1"/>
    <property type="molecule type" value="Genomic_DNA"/>
</dbReference>
<sequence>MLEKWSAAKAHVWYEQLPWLCGYNYLPRTAVNWTEMWQADTFDPVVIDQELSWARQYGYNTLRTNLQYLVWRHDRDGLFNRLNQFLDLARKHGQYVMLCPLDDCAFSGDEPYLGPQKQPVPGMHNSQAAGSPGRKLVRDKGQWPFIEAYIRDLMKSFGQDDRILIWDLYNEPGNPTVFNKIYSPLTSFHWGFSRKSFELLQAVFGWARSENPTQPLTAGAWGAGTTVEGGEGSFLSRVLGHFNKGGMEYFGNRFDRFCLEHSDIISFHGYVNASAMASIIGYLQKTYRRPLLVTEWLARHLDSTYEQLPLFKSKGVGCYQWGLVNGRTQTHLPWIDLMKFSRADKSLWFHDVLKADGTAYDPEEMACLRTLVDEGLERVG</sequence>
<evidence type="ECO:0000313" key="1">
    <source>
        <dbReference type="EMBL" id="SMA47343.1"/>
    </source>
</evidence>
<accession>A0A1X7AMH6</accession>
<dbReference type="Proteomes" id="UP000196573">
    <property type="component" value="Unassembled WGS sequence"/>
</dbReference>
<reference evidence="1 2" key="1">
    <citation type="submission" date="2017-03" db="EMBL/GenBank/DDBJ databases">
        <authorList>
            <person name="Afonso C.L."/>
            <person name="Miller P.J."/>
            <person name="Scott M.A."/>
            <person name="Spackman E."/>
            <person name="Goraichik I."/>
            <person name="Dimitrov K.M."/>
            <person name="Suarez D.L."/>
            <person name="Swayne D.E."/>
        </authorList>
    </citation>
    <scope>NUCLEOTIDE SEQUENCE [LARGE SCALE GENOMIC DNA]</scope>
    <source>
        <strain evidence="1">SB41UT1</strain>
    </source>
</reference>
<evidence type="ECO:0000313" key="2">
    <source>
        <dbReference type="Proteomes" id="UP000196573"/>
    </source>
</evidence>
<dbReference type="RefSeq" id="WP_087110126.1">
    <property type="nucleotide sequence ID" value="NZ_CBCSCN010000003.1"/>
</dbReference>
<dbReference type="OrthoDB" id="9774262at2"/>
<dbReference type="InterPro" id="IPR017853">
    <property type="entry name" value="GH"/>
</dbReference>
<protein>
    <submittedName>
        <fullName evidence="1">Sugar-binding cellulase-like protein</fullName>
    </submittedName>
</protein>
<dbReference type="SUPFAM" id="SSF51445">
    <property type="entry name" value="(Trans)glycosidases"/>
    <property type="match status" value="1"/>
</dbReference>